<dbReference type="InterPro" id="IPR009075">
    <property type="entry name" value="AcylCo_DH/oxidase_C"/>
</dbReference>
<evidence type="ECO:0000256" key="5">
    <source>
        <dbReference type="ARBA" id="ARBA00023002"/>
    </source>
</evidence>
<dbReference type="InterPro" id="IPR036250">
    <property type="entry name" value="AcylCo_DH-like_C"/>
</dbReference>
<sequence length="380" mass="40470">MEFAFTDEQQMIRDSAESFLADASPSSAVRAAMATGGHDQALWQRICAELGWQALLVPEAHGGLGLGFVELAIVQEQLGRRLSPLPFFASALAVCALRVLGAEGQQARWLPGLAEGSLSATLALSTPFADAVQVQAHAEGQGFVLDGRLRSVIDGHSADLLLIPARMPQGISLFAVPAESAGLQRRVLPTLDQTRTLAEIELNGLYLPADALLGEPGGAWPLLEKVLQLGAVALAAEQVGGAQQALDLTVAYTQERRQFGRPVGGFQALKHRMADMMLQVECARSALYYAACVAQEALDGQGDAALAAELPQAAALAKSQASEAFFHCAAESIQLHGGVGFTWEYDPHLYFKRARAGEGLFGTPAWHRERIAAAILEERP</sequence>
<proteinExistence type="inferred from homology"/>
<dbReference type="CDD" id="cd00567">
    <property type="entry name" value="ACAD"/>
    <property type="match status" value="1"/>
</dbReference>
<feature type="domain" description="Acyl-CoA dehydrogenase/oxidase N-terminal" evidence="7">
    <location>
        <begin position="6"/>
        <end position="116"/>
    </location>
</feature>
<feature type="domain" description="Acyl-CoA dehydrogenase/oxidase C-terminal" evidence="6">
    <location>
        <begin position="220"/>
        <end position="376"/>
    </location>
</feature>
<evidence type="ECO:0000256" key="2">
    <source>
        <dbReference type="ARBA" id="ARBA00009347"/>
    </source>
</evidence>
<reference evidence="8 9" key="2">
    <citation type="submission" date="2014-05" db="EMBL/GenBank/DDBJ databases">
        <title>Genome sequence of the 3-chlorobenzoate degrading bacterium Pseudomonas knackmussii B13 shows multiple evidence for horizontal gene transfer.</title>
        <authorList>
            <person name="Miyazaki R."/>
            <person name="Bertelli C."/>
            <person name="Falquet L."/>
            <person name="Robinson-Rechavi M."/>
            <person name="Gharib W."/>
            <person name="Roy S."/>
            <person name="Van der Meer J.R."/>
        </authorList>
    </citation>
    <scope>NUCLEOTIDE SEQUENCE [LARGE SCALE GENOMIC DNA]</scope>
    <source>
        <strain evidence="8 9">B13</strain>
    </source>
</reference>
<dbReference type="EMBL" id="HG322950">
    <property type="protein sequence ID" value="CDF85574.1"/>
    <property type="molecule type" value="Genomic_DNA"/>
</dbReference>
<dbReference type="SUPFAM" id="SSF47203">
    <property type="entry name" value="Acyl-CoA dehydrogenase C-terminal domain-like"/>
    <property type="match status" value="1"/>
</dbReference>
<dbReference type="AlphaFoldDB" id="A0A024HLU0"/>
<keyword evidence="3" id="KW-0285">Flavoprotein</keyword>
<dbReference type="PANTHER" id="PTHR43884:SF20">
    <property type="entry name" value="ACYL-COA DEHYDROGENASE FADE28"/>
    <property type="match status" value="1"/>
</dbReference>
<dbReference type="Gene3D" id="1.20.140.10">
    <property type="entry name" value="Butyryl-CoA Dehydrogenase, subunit A, domain 3"/>
    <property type="match status" value="1"/>
</dbReference>
<dbReference type="eggNOG" id="COG1960">
    <property type="taxonomic scope" value="Bacteria"/>
</dbReference>
<evidence type="ECO:0000256" key="4">
    <source>
        <dbReference type="ARBA" id="ARBA00022827"/>
    </source>
</evidence>
<name>A0A024HLU0_PSEKB</name>
<dbReference type="Pfam" id="PF00441">
    <property type="entry name" value="Acyl-CoA_dh_1"/>
    <property type="match status" value="1"/>
</dbReference>
<dbReference type="KEGG" id="pkc:PKB_4249"/>
<dbReference type="OrthoDB" id="9769473at2"/>
<dbReference type="PANTHER" id="PTHR43884">
    <property type="entry name" value="ACYL-COA DEHYDROGENASE"/>
    <property type="match status" value="1"/>
</dbReference>
<evidence type="ECO:0000256" key="3">
    <source>
        <dbReference type="ARBA" id="ARBA00022630"/>
    </source>
</evidence>
<dbReference type="GO" id="GO:0050660">
    <property type="term" value="F:flavin adenine dinucleotide binding"/>
    <property type="evidence" value="ECO:0007669"/>
    <property type="project" value="InterPro"/>
</dbReference>
<evidence type="ECO:0000259" key="7">
    <source>
        <dbReference type="Pfam" id="PF02771"/>
    </source>
</evidence>
<comment type="cofactor">
    <cofactor evidence="1">
        <name>FAD</name>
        <dbReference type="ChEBI" id="CHEBI:57692"/>
    </cofactor>
</comment>
<keyword evidence="9" id="KW-1185">Reference proteome</keyword>
<accession>A0A024HLU0</accession>
<dbReference type="STRING" id="1301098.PKB_4249"/>
<keyword evidence="5" id="KW-0560">Oxidoreductase</keyword>
<comment type="similarity">
    <text evidence="2">Belongs to the acyl-CoA dehydrogenase family.</text>
</comment>
<gene>
    <name evidence="8" type="ORF">PKB_4249</name>
</gene>
<dbReference type="InterPro" id="IPR013786">
    <property type="entry name" value="AcylCoA_DH/ox_N"/>
</dbReference>
<dbReference type="Gene3D" id="2.40.110.10">
    <property type="entry name" value="Butyryl-CoA Dehydrogenase, subunit A, domain 2"/>
    <property type="match status" value="1"/>
</dbReference>
<dbReference type="Proteomes" id="UP000025241">
    <property type="component" value="Chromosome I"/>
</dbReference>
<dbReference type="GO" id="GO:0003995">
    <property type="term" value="F:acyl-CoA dehydrogenase activity"/>
    <property type="evidence" value="ECO:0007669"/>
    <property type="project" value="TreeGrafter"/>
</dbReference>
<dbReference type="InterPro" id="IPR046373">
    <property type="entry name" value="Acyl-CoA_Oxase/DH_mid-dom_sf"/>
</dbReference>
<dbReference type="InterPro" id="IPR009100">
    <property type="entry name" value="AcylCoA_DH/oxidase_NM_dom_sf"/>
</dbReference>
<evidence type="ECO:0000313" key="9">
    <source>
        <dbReference type="Proteomes" id="UP000025241"/>
    </source>
</evidence>
<dbReference type="HOGENOM" id="CLU_018204_5_1_6"/>
<protein>
    <submittedName>
        <fullName evidence="8">Acyl-CoA dehydrogenase</fullName>
    </submittedName>
</protein>
<dbReference type="Gene3D" id="1.10.540.10">
    <property type="entry name" value="Acyl-CoA dehydrogenase/oxidase, N-terminal domain"/>
    <property type="match status" value="1"/>
</dbReference>
<dbReference type="InterPro" id="IPR037069">
    <property type="entry name" value="AcylCoA_DH/ox_N_sf"/>
</dbReference>
<dbReference type="RefSeq" id="WP_043254171.1">
    <property type="nucleotide sequence ID" value="NZ_HG322950.1"/>
</dbReference>
<evidence type="ECO:0000256" key="1">
    <source>
        <dbReference type="ARBA" id="ARBA00001974"/>
    </source>
</evidence>
<keyword evidence="4" id="KW-0274">FAD</keyword>
<dbReference type="SUPFAM" id="SSF56645">
    <property type="entry name" value="Acyl-CoA dehydrogenase NM domain-like"/>
    <property type="match status" value="1"/>
</dbReference>
<reference evidence="8 9" key="1">
    <citation type="submission" date="2013-03" db="EMBL/GenBank/DDBJ databases">
        <authorList>
            <person name="Linke B."/>
        </authorList>
    </citation>
    <scope>NUCLEOTIDE SEQUENCE [LARGE SCALE GENOMIC DNA]</scope>
    <source>
        <strain evidence="8 9">B13</strain>
    </source>
</reference>
<dbReference type="PATRIC" id="fig|1301098.3.peg.4256"/>
<dbReference type="Pfam" id="PF02771">
    <property type="entry name" value="Acyl-CoA_dh_N"/>
    <property type="match status" value="1"/>
</dbReference>
<evidence type="ECO:0000313" key="8">
    <source>
        <dbReference type="EMBL" id="CDF85574.1"/>
    </source>
</evidence>
<organism evidence="8 9">
    <name type="scientific">Pseudomonas knackmussii (strain DSM 6978 / CCUG 54928 / LMG 23759 / B13)</name>
    <dbReference type="NCBI Taxonomy" id="1301098"/>
    <lineage>
        <taxon>Bacteria</taxon>
        <taxon>Pseudomonadati</taxon>
        <taxon>Pseudomonadota</taxon>
        <taxon>Gammaproteobacteria</taxon>
        <taxon>Pseudomonadales</taxon>
        <taxon>Pseudomonadaceae</taxon>
        <taxon>Pseudomonas</taxon>
    </lineage>
</organism>
<evidence type="ECO:0000259" key="6">
    <source>
        <dbReference type="Pfam" id="PF00441"/>
    </source>
</evidence>